<reference evidence="2 4" key="1">
    <citation type="submission" date="2016-09" db="EMBL/GenBank/DDBJ databases">
        <title>Genome Sequence of the Lactobacillus fermentum strain NCC2970 (CNCM I-5068).</title>
        <authorList>
            <person name="Barretto C."/>
            <person name="Ngom-Bru C."/>
            <person name="Genevaz A."/>
            <person name="Fournier C."/>
            <person name="Moine D."/>
            <person name="Kassam M."/>
            <person name="Iltis A."/>
            <person name="Sagory-Zalkind P."/>
            <person name="Faucherand G."/>
            <person name="Descombes P."/>
            <person name="Duboux S."/>
        </authorList>
    </citation>
    <scope>NUCLEOTIDE SEQUENCE [LARGE SCALE GENOMIC DNA]</scope>
    <source>
        <strain evidence="2 4">NCC2970</strain>
    </source>
</reference>
<sequence length="144" mass="16359">MKINVKEDLKELVNFESNKDDIKMVNAAGDVKEDKYDGPTYLAIFTWIYALCTSRYKTPRLFGEIFKYTLYVWVVGLVLMFLLGSFGNGLATLLDIYFCVWCVISWRRLYVKVLTEEGYKPVATSTVSATSNTNSHPTAPHAHA</sequence>
<dbReference type="EMBL" id="CP017151">
    <property type="protein sequence ID" value="AOR74262.1"/>
    <property type="molecule type" value="Genomic_DNA"/>
</dbReference>
<dbReference type="Proteomes" id="UP000185427">
    <property type="component" value="Chromosome"/>
</dbReference>
<dbReference type="RefSeq" id="WP_015639576.1">
    <property type="nucleotide sequence ID" value="NZ_CABJBV010000076.1"/>
</dbReference>
<evidence type="ECO:0000313" key="5">
    <source>
        <dbReference type="Proteomes" id="UP000185427"/>
    </source>
</evidence>
<dbReference type="EMBL" id="CP019030">
    <property type="protein sequence ID" value="APU45952.1"/>
    <property type="molecule type" value="Genomic_DNA"/>
</dbReference>
<evidence type="ECO:0000256" key="1">
    <source>
        <dbReference type="SAM" id="Phobius"/>
    </source>
</evidence>
<feature type="transmembrane region" description="Helical" evidence="1">
    <location>
        <begin position="65"/>
        <end position="83"/>
    </location>
</feature>
<dbReference type="Proteomes" id="UP000094714">
    <property type="component" value="Chromosome"/>
</dbReference>
<dbReference type="AlphaFoldDB" id="A0A1D7ZWS7"/>
<gene>
    <name evidence="3" type="ORF">BUW47_05715</name>
    <name evidence="2" type="ORF">LACFE_CDS0798</name>
</gene>
<protein>
    <submittedName>
        <fullName evidence="2">Uncharacterized protein</fullName>
    </submittedName>
</protein>
<keyword evidence="1" id="KW-0812">Transmembrane</keyword>
<accession>A0A1D7ZWS7</accession>
<dbReference type="GeneID" id="83715843"/>
<keyword evidence="1" id="KW-0472">Membrane</keyword>
<organism evidence="2 4">
    <name type="scientific">Limosilactobacillus fermentum</name>
    <name type="common">Lactobacillus fermentum</name>
    <dbReference type="NCBI Taxonomy" id="1613"/>
    <lineage>
        <taxon>Bacteria</taxon>
        <taxon>Bacillati</taxon>
        <taxon>Bacillota</taxon>
        <taxon>Bacilli</taxon>
        <taxon>Lactobacillales</taxon>
        <taxon>Lactobacillaceae</taxon>
        <taxon>Limosilactobacillus</taxon>
    </lineage>
</organism>
<dbReference type="PATRIC" id="fig|1613.112.peg.836"/>
<keyword evidence="1" id="KW-1133">Transmembrane helix</keyword>
<proteinExistence type="predicted"/>
<evidence type="ECO:0000313" key="4">
    <source>
        <dbReference type="Proteomes" id="UP000094714"/>
    </source>
</evidence>
<evidence type="ECO:0000313" key="3">
    <source>
        <dbReference type="EMBL" id="APU45952.1"/>
    </source>
</evidence>
<name>A0A1D7ZWS7_LIMFE</name>
<evidence type="ECO:0000313" key="2">
    <source>
        <dbReference type="EMBL" id="AOR74262.1"/>
    </source>
</evidence>
<reference evidence="3 5" key="2">
    <citation type="submission" date="2016-12" db="EMBL/GenBank/DDBJ databases">
        <title>Complete Genome Sequence of Lactobacillus fermentum Strain SNUV175, a Probiotic for Treatment of Bacterial Vaginosis.</title>
        <authorList>
            <person name="Lee S."/>
            <person name="You H.J."/>
            <person name="Kwon B."/>
            <person name="Ko G."/>
        </authorList>
    </citation>
    <scope>NUCLEOTIDE SEQUENCE [LARGE SCALE GENOMIC DNA]</scope>
    <source>
        <strain evidence="3 5">SNUV175</strain>
    </source>
</reference>